<dbReference type="InterPro" id="IPR029261">
    <property type="entry name" value="Transposase_Znf"/>
</dbReference>
<organism evidence="4 5">
    <name type="scientific">Prevotella melaninogenica</name>
    <dbReference type="NCBI Taxonomy" id="28132"/>
    <lineage>
        <taxon>Bacteria</taxon>
        <taxon>Pseudomonadati</taxon>
        <taxon>Bacteroidota</taxon>
        <taxon>Bacteroidia</taxon>
        <taxon>Bacteroidales</taxon>
        <taxon>Prevotellaceae</taxon>
        <taxon>Prevotella</taxon>
    </lineage>
</organism>
<evidence type="ECO:0000259" key="1">
    <source>
        <dbReference type="Pfam" id="PF01610"/>
    </source>
</evidence>
<dbReference type="Pfam" id="PF13542">
    <property type="entry name" value="HTH_Tnp_ISL3"/>
    <property type="match status" value="1"/>
</dbReference>
<sequence>MYKDEQQFPISCLGGLYTHECTCEEYKGNRIILHVQAKERIRCCPCCEARSVVKNGYRLRNFIGLLIGGKRVTIRMKVQRYKCKECDFDQQENIPFATGSRSYTHRFAKYVVDLLRGMTLQDVSNHLGVSWDTVKEIHSSYLERHYSPPYLDGVENIGIDEFAVKKGHVYKTIVVDLDSGRVIYVGEGKGTKALKKFWRKVKRKNIKIKHVATDLSAAFIASVMENCPDAVHLFDHFHVVKLMNEKLDDIRRKVYSMEKDINKRKVLKGTRYLLLGNGEDIFDKQHKTRLENALAMNEPLSKAYYLKEQLRQIWSQPTKDMAEKVLDDWIRQAEQSKIAQLQKMDVIVKTYKKGILAWYDCHLSIGKVEGINNKIKVMKRNAYGFRDERYFTLRLYALHDCRITRNVG</sequence>
<dbReference type="Pfam" id="PF01610">
    <property type="entry name" value="DDE_Tnp_ISL3"/>
    <property type="match status" value="1"/>
</dbReference>
<gene>
    <name evidence="4" type="ORF">PMEL_200150</name>
</gene>
<dbReference type="Pfam" id="PF14690">
    <property type="entry name" value="Zn_ribbon_ISL3"/>
    <property type="match status" value="1"/>
</dbReference>
<dbReference type="NCBIfam" id="NF033550">
    <property type="entry name" value="transpos_ISL3"/>
    <property type="match status" value="1"/>
</dbReference>
<dbReference type="InterPro" id="IPR047951">
    <property type="entry name" value="Transpos_ISL3"/>
</dbReference>
<protein>
    <submittedName>
        <fullName evidence="4">ISL3 family transposase</fullName>
    </submittedName>
</protein>
<feature type="domain" description="Transposase IS204/IS1001/IS1096/IS1165 zinc-finger" evidence="3">
    <location>
        <begin position="43"/>
        <end position="86"/>
    </location>
</feature>
<dbReference type="InterPro" id="IPR032877">
    <property type="entry name" value="Transposase_HTH"/>
</dbReference>
<proteinExistence type="predicted"/>
<accession>A0A250KKS5</accession>
<dbReference type="InterPro" id="IPR002560">
    <property type="entry name" value="Transposase_DDE"/>
</dbReference>
<evidence type="ECO:0000259" key="2">
    <source>
        <dbReference type="Pfam" id="PF13542"/>
    </source>
</evidence>
<evidence type="ECO:0000313" key="5">
    <source>
        <dbReference type="Proteomes" id="UP000267517"/>
    </source>
</evidence>
<evidence type="ECO:0000313" key="4">
    <source>
        <dbReference type="EMBL" id="BBA29635.1"/>
    </source>
</evidence>
<feature type="domain" description="Transposase IS204/IS1001/IS1096/IS1165 helix-turn-helix" evidence="2">
    <location>
        <begin position="92"/>
        <end position="137"/>
    </location>
</feature>
<dbReference type="EMBL" id="AP018050">
    <property type="protein sequence ID" value="BBA29635.1"/>
    <property type="molecule type" value="Genomic_DNA"/>
</dbReference>
<reference evidence="4 5" key="1">
    <citation type="submission" date="2017-05" db="EMBL/GenBank/DDBJ databases">
        <title>whole genome sequence of Prevotella melaninogenica GAI 07411.</title>
        <authorList>
            <person name="Kondo Y."/>
            <person name="Hoshino T."/>
        </authorList>
    </citation>
    <scope>NUCLEOTIDE SEQUENCE [LARGE SCALE GENOMIC DNA]</scope>
    <source>
        <strain evidence="4 5">GAI 07411</strain>
    </source>
</reference>
<name>A0A250KKS5_9BACT</name>
<dbReference type="PANTHER" id="PTHR33498">
    <property type="entry name" value="TRANSPOSASE FOR INSERTION SEQUENCE ELEMENT IS1557"/>
    <property type="match status" value="1"/>
</dbReference>
<dbReference type="PANTHER" id="PTHR33498:SF1">
    <property type="entry name" value="TRANSPOSASE FOR INSERTION SEQUENCE ELEMENT IS1557"/>
    <property type="match status" value="1"/>
</dbReference>
<evidence type="ECO:0000259" key="3">
    <source>
        <dbReference type="Pfam" id="PF14690"/>
    </source>
</evidence>
<dbReference type="Proteomes" id="UP000267517">
    <property type="component" value="Chromosome II"/>
</dbReference>
<feature type="domain" description="Transposase IS204/IS1001/IS1096/IS1165 DDE" evidence="1">
    <location>
        <begin position="157"/>
        <end position="394"/>
    </location>
</feature>
<dbReference type="AlphaFoldDB" id="A0A250KKS5"/>